<feature type="transmembrane region" description="Helical" evidence="1">
    <location>
        <begin position="247"/>
        <end position="271"/>
    </location>
</feature>
<gene>
    <name evidence="2" type="ORF">RFI_10298</name>
</gene>
<keyword evidence="1" id="KW-0812">Transmembrane</keyword>
<sequence length="357" mass="40211">MSTPNSDSLFVCSYVFYIAAFILGVLLLGLEGYNTYQKWSTFIPTSEEEDLLRKYKIILPMPKLVWLFTLLAMLFGLINYTLDMSARSYHPGGSSPNAGYSTCLHLVQVQLLVYGFGRASMYLVLILRLKAVFKDSVHALSDLSFYLLISIALVFTILIVSVISASADASVKVFLFTETDVWSAEICIRIMLCDVQKDKHNWLCSSKYEVVGVILVALNDVALTLCPIISCTARFGPLGKKKEFLKLALKTSVLAILACVSMFVALFTVAFTPLKFFSDIALITNQICLILMSNKYDWVFFQYCFCCILSPLMVRLEVQHKMNMDVKRNTVITPTSEKQPKEILQTINESEQQKTSQ</sequence>
<proteinExistence type="predicted"/>
<feature type="transmembrane region" description="Helical" evidence="1">
    <location>
        <begin position="210"/>
        <end position="235"/>
    </location>
</feature>
<feature type="transmembrane region" description="Helical" evidence="1">
    <location>
        <begin position="145"/>
        <end position="167"/>
    </location>
</feature>
<protein>
    <submittedName>
        <fullName evidence="2">Uncharacterized protein</fullName>
    </submittedName>
</protein>
<keyword evidence="1" id="KW-1133">Transmembrane helix</keyword>
<dbReference type="Proteomes" id="UP000023152">
    <property type="component" value="Unassembled WGS sequence"/>
</dbReference>
<feature type="transmembrane region" description="Helical" evidence="1">
    <location>
        <begin position="300"/>
        <end position="318"/>
    </location>
</feature>
<name>X6NN66_RETFI</name>
<evidence type="ECO:0000313" key="3">
    <source>
        <dbReference type="Proteomes" id="UP000023152"/>
    </source>
</evidence>
<keyword evidence="3" id="KW-1185">Reference proteome</keyword>
<feature type="transmembrane region" description="Helical" evidence="1">
    <location>
        <begin position="14"/>
        <end position="33"/>
    </location>
</feature>
<keyword evidence="1" id="KW-0472">Membrane</keyword>
<evidence type="ECO:0000256" key="1">
    <source>
        <dbReference type="SAM" id="Phobius"/>
    </source>
</evidence>
<feature type="transmembrane region" description="Helical" evidence="1">
    <location>
        <begin position="64"/>
        <end position="82"/>
    </location>
</feature>
<evidence type="ECO:0000313" key="2">
    <source>
        <dbReference type="EMBL" id="ETO26837.1"/>
    </source>
</evidence>
<dbReference type="AlphaFoldDB" id="X6NN66"/>
<feature type="transmembrane region" description="Helical" evidence="1">
    <location>
        <begin position="111"/>
        <end position="133"/>
    </location>
</feature>
<reference evidence="2 3" key="1">
    <citation type="journal article" date="2013" name="Curr. Biol.">
        <title>The Genome of the Foraminiferan Reticulomyxa filosa.</title>
        <authorList>
            <person name="Glockner G."/>
            <person name="Hulsmann N."/>
            <person name="Schleicher M."/>
            <person name="Noegel A.A."/>
            <person name="Eichinger L."/>
            <person name="Gallinger C."/>
            <person name="Pawlowski J."/>
            <person name="Sierra R."/>
            <person name="Euteneuer U."/>
            <person name="Pillet L."/>
            <person name="Moustafa A."/>
            <person name="Platzer M."/>
            <person name="Groth M."/>
            <person name="Szafranski K."/>
            <person name="Schliwa M."/>
        </authorList>
    </citation>
    <scope>NUCLEOTIDE SEQUENCE [LARGE SCALE GENOMIC DNA]</scope>
</reference>
<comment type="caution">
    <text evidence="2">The sequence shown here is derived from an EMBL/GenBank/DDBJ whole genome shotgun (WGS) entry which is preliminary data.</text>
</comment>
<accession>X6NN66</accession>
<dbReference type="EMBL" id="ASPP01007610">
    <property type="protein sequence ID" value="ETO26837.1"/>
    <property type="molecule type" value="Genomic_DNA"/>
</dbReference>
<organism evidence="2 3">
    <name type="scientific">Reticulomyxa filosa</name>
    <dbReference type="NCBI Taxonomy" id="46433"/>
    <lineage>
        <taxon>Eukaryota</taxon>
        <taxon>Sar</taxon>
        <taxon>Rhizaria</taxon>
        <taxon>Retaria</taxon>
        <taxon>Foraminifera</taxon>
        <taxon>Monothalamids</taxon>
        <taxon>Reticulomyxidae</taxon>
        <taxon>Reticulomyxa</taxon>
    </lineage>
</organism>